<reference evidence="2 3" key="1">
    <citation type="submission" date="2015-01" db="EMBL/GenBank/DDBJ databases">
        <title>Genome Sequence of Magnetospirillum magnetotacticum Strain MS-1.</title>
        <authorList>
            <person name="Marinov G.K."/>
            <person name="Smalley M.D."/>
            <person name="DeSalvo G."/>
        </authorList>
    </citation>
    <scope>NUCLEOTIDE SEQUENCE [LARGE SCALE GENOMIC DNA]</scope>
    <source>
        <strain evidence="2 3">MS-1</strain>
    </source>
</reference>
<dbReference type="OrthoDB" id="9795923at2"/>
<gene>
    <name evidence="2" type="ORF">CCC_02638</name>
</gene>
<sequence length="128" mass="14482">MKITQFTDFSIRLLIYLSRHRDRVVTVREVAEYYGISAEHLKKIVRSLADLGHLQTVRGKHGGLRLAREPRDIDIGRLFRQQENLALLPCHEPCDGCPIDDCRLRGLVDNALAAFLAVFDGKSLADVI</sequence>
<evidence type="ECO:0000313" key="2">
    <source>
        <dbReference type="EMBL" id="KIL99849.1"/>
    </source>
</evidence>
<dbReference type="GO" id="GO:0005829">
    <property type="term" value="C:cytosol"/>
    <property type="evidence" value="ECO:0007669"/>
    <property type="project" value="TreeGrafter"/>
</dbReference>
<dbReference type="RefSeq" id="WP_009869535.1">
    <property type="nucleotide sequence ID" value="NZ_JXSL01000020.1"/>
</dbReference>
<dbReference type="EMBL" id="JXSL01000020">
    <property type="protein sequence ID" value="KIL99849.1"/>
    <property type="molecule type" value="Genomic_DNA"/>
</dbReference>
<dbReference type="InterPro" id="IPR036390">
    <property type="entry name" value="WH_DNA-bd_sf"/>
</dbReference>
<dbReference type="STRING" id="272627.CCC_02638"/>
<name>A0A0C2YJ88_PARME</name>
<dbReference type="SUPFAM" id="SSF46785">
    <property type="entry name" value="Winged helix' DNA-binding domain"/>
    <property type="match status" value="1"/>
</dbReference>
<dbReference type="AlphaFoldDB" id="A0A0C2YJ88"/>
<dbReference type="GO" id="GO:0003700">
    <property type="term" value="F:DNA-binding transcription factor activity"/>
    <property type="evidence" value="ECO:0007669"/>
    <property type="project" value="TreeGrafter"/>
</dbReference>
<dbReference type="PANTHER" id="PTHR33221:SF4">
    <property type="entry name" value="HTH-TYPE TRANSCRIPTIONAL REPRESSOR NSRR"/>
    <property type="match status" value="1"/>
</dbReference>
<keyword evidence="3" id="KW-1185">Reference proteome</keyword>
<dbReference type="PANTHER" id="PTHR33221">
    <property type="entry name" value="WINGED HELIX-TURN-HELIX TRANSCRIPTIONAL REGULATOR, RRF2 FAMILY"/>
    <property type="match status" value="1"/>
</dbReference>
<evidence type="ECO:0000256" key="1">
    <source>
        <dbReference type="ARBA" id="ARBA00023125"/>
    </source>
</evidence>
<dbReference type="PROSITE" id="PS51197">
    <property type="entry name" value="HTH_RRF2_2"/>
    <property type="match status" value="1"/>
</dbReference>
<dbReference type="GO" id="GO:0003677">
    <property type="term" value="F:DNA binding"/>
    <property type="evidence" value="ECO:0007669"/>
    <property type="project" value="UniProtKB-KW"/>
</dbReference>
<accession>A0A0C2YJ88</accession>
<dbReference type="NCBIfam" id="TIGR00738">
    <property type="entry name" value="rrf2_super"/>
    <property type="match status" value="1"/>
</dbReference>
<protein>
    <submittedName>
        <fullName evidence="2">Nitrite-sensitive transcriptional repressor NsrR</fullName>
    </submittedName>
</protein>
<proteinExistence type="predicted"/>
<evidence type="ECO:0000313" key="3">
    <source>
        <dbReference type="Proteomes" id="UP000031971"/>
    </source>
</evidence>
<dbReference type="Proteomes" id="UP000031971">
    <property type="component" value="Unassembled WGS sequence"/>
</dbReference>
<dbReference type="InterPro" id="IPR000944">
    <property type="entry name" value="Tscrpt_reg_Rrf2"/>
</dbReference>
<dbReference type="Pfam" id="PF02082">
    <property type="entry name" value="Rrf2"/>
    <property type="match status" value="1"/>
</dbReference>
<organism evidence="2 3">
    <name type="scientific">Paramagnetospirillum magnetotacticum MS-1</name>
    <dbReference type="NCBI Taxonomy" id="272627"/>
    <lineage>
        <taxon>Bacteria</taxon>
        <taxon>Pseudomonadati</taxon>
        <taxon>Pseudomonadota</taxon>
        <taxon>Alphaproteobacteria</taxon>
        <taxon>Rhodospirillales</taxon>
        <taxon>Magnetospirillaceae</taxon>
        <taxon>Paramagnetospirillum</taxon>
    </lineage>
</organism>
<dbReference type="InterPro" id="IPR036388">
    <property type="entry name" value="WH-like_DNA-bd_sf"/>
</dbReference>
<comment type="caution">
    <text evidence="2">The sequence shown here is derived from an EMBL/GenBank/DDBJ whole genome shotgun (WGS) entry which is preliminary data.</text>
</comment>
<keyword evidence="1" id="KW-0238">DNA-binding</keyword>
<dbReference type="Gene3D" id="1.10.10.10">
    <property type="entry name" value="Winged helix-like DNA-binding domain superfamily/Winged helix DNA-binding domain"/>
    <property type="match status" value="1"/>
</dbReference>